<name>A0ABD3G5V9_9STRA</name>
<gene>
    <name evidence="2" type="ORF">V7S43_000013</name>
</gene>
<comment type="caution">
    <text evidence="2">The sequence shown here is derived from an EMBL/GenBank/DDBJ whole genome shotgun (WGS) entry which is preliminary data.</text>
</comment>
<evidence type="ECO:0000313" key="2">
    <source>
        <dbReference type="EMBL" id="KAL3674061.1"/>
    </source>
</evidence>
<dbReference type="EMBL" id="JBIMZQ010000001">
    <property type="protein sequence ID" value="KAL3674061.1"/>
    <property type="molecule type" value="Genomic_DNA"/>
</dbReference>
<evidence type="ECO:0008006" key="4">
    <source>
        <dbReference type="Google" id="ProtNLM"/>
    </source>
</evidence>
<sequence>MGFSRTECRPRETIATSRDNDDDGEDSLRSYEPIDVLQDAGINTADIAKLKNDGFATIGQLFQVSQKRLLGVKGISEAKMGKVLYCLTLRSNC</sequence>
<organism evidence="2 3">
    <name type="scientific">Phytophthora oleae</name>
    <dbReference type="NCBI Taxonomy" id="2107226"/>
    <lineage>
        <taxon>Eukaryota</taxon>
        <taxon>Sar</taxon>
        <taxon>Stramenopiles</taxon>
        <taxon>Oomycota</taxon>
        <taxon>Peronosporomycetes</taxon>
        <taxon>Peronosporales</taxon>
        <taxon>Peronosporaceae</taxon>
        <taxon>Phytophthora</taxon>
    </lineage>
</organism>
<dbReference type="InterPro" id="IPR010995">
    <property type="entry name" value="DNA_repair_Rad51/TF_NusA_a-hlx"/>
</dbReference>
<dbReference type="Gene3D" id="1.10.150.20">
    <property type="entry name" value="5' to 3' exonuclease, C-terminal subdomain"/>
    <property type="match status" value="1"/>
</dbReference>
<accession>A0ABD3G5V9</accession>
<feature type="region of interest" description="Disordered" evidence="1">
    <location>
        <begin position="1"/>
        <end position="29"/>
    </location>
</feature>
<evidence type="ECO:0000313" key="3">
    <source>
        <dbReference type="Proteomes" id="UP001632037"/>
    </source>
</evidence>
<dbReference type="SUPFAM" id="SSF47794">
    <property type="entry name" value="Rad51 N-terminal domain-like"/>
    <property type="match status" value="1"/>
</dbReference>
<reference evidence="2 3" key="1">
    <citation type="submission" date="2024-09" db="EMBL/GenBank/DDBJ databases">
        <title>Genome sequencing and assembly of Phytophthora oleae, isolate VK10A, causative agent of rot of olive drupes.</title>
        <authorList>
            <person name="Conti Taguali S."/>
            <person name="Riolo M."/>
            <person name="La Spada F."/>
            <person name="Cacciola S.O."/>
            <person name="Dionisio G."/>
        </authorList>
    </citation>
    <scope>NUCLEOTIDE SEQUENCE [LARGE SCALE GENOMIC DNA]</scope>
    <source>
        <strain evidence="2 3">VK10A</strain>
    </source>
</reference>
<keyword evidence="3" id="KW-1185">Reference proteome</keyword>
<feature type="compositionally biased region" description="Basic and acidic residues" evidence="1">
    <location>
        <begin position="1"/>
        <end position="12"/>
    </location>
</feature>
<evidence type="ECO:0000256" key="1">
    <source>
        <dbReference type="SAM" id="MobiDB-lite"/>
    </source>
</evidence>
<dbReference type="Proteomes" id="UP001632037">
    <property type="component" value="Unassembled WGS sequence"/>
</dbReference>
<proteinExistence type="predicted"/>
<protein>
    <recommendedName>
        <fullName evidence="4">DNA recombination and repair protein Rad51-like C-terminal domain-containing protein</fullName>
    </recommendedName>
</protein>
<dbReference type="AlphaFoldDB" id="A0ABD3G5V9"/>